<feature type="domain" description="YlxR" evidence="1">
    <location>
        <begin position="6"/>
        <end position="72"/>
    </location>
</feature>
<dbReference type="Gene3D" id="3.30.1230.10">
    <property type="entry name" value="YlxR-like"/>
    <property type="match status" value="1"/>
</dbReference>
<dbReference type="PANTHER" id="PTHR34215:SF1">
    <property type="entry name" value="YLXR DOMAIN-CONTAINING PROTEIN"/>
    <property type="match status" value="1"/>
</dbReference>
<dbReference type="Pfam" id="PF04296">
    <property type="entry name" value="YlxR"/>
    <property type="match status" value="1"/>
</dbReference>
<sequence>MTCPVRMCLGCGLKASRETLVRLVLQEGQVVPDEKYRLDGRGVYCCKNTHCLASIQRQNKKLAWAFRAQEINWHIDKLLIQKLFASGQQEGTDSQEQL</sequence>
<name>A0A8J6NFM8_9BACT</name>
<comment type="caution">
    <text evidence="2">The sequence shown here is derived from an EMBL/GenBank/DDBJ whole genome shotgun (WGS) entry which is preliminary data.</text>
</comment>
<dbReference type="InterPro" id="IPR007393">
    <property type="entry name" value="YlxR_dom"/>
</dbReference>
<evidence type="ECO:0000313" key="2">
    <source>
        <dbReference type="EMBL" id="MBC8317904.1"/>
    </source>
</evidence>
<accession>A0A8J6NFM8</accession>
<evidence type="ECO:0000313" key="3">
    <source>
        <dbReference type="Proteomes" id="UP000614424"/>
    </source>
</evidence>
<dbReference type="AlphaFoldDB" id="A0A8J6NFM8"/>
<evidence type="ECO:0000259" key="1">
    <source>
        <dbReference type="Pfam" id="PF04296"/>
    </source>
</evidence>
<dbReference type="Proteomes" id="UP000614424">
    <property type="component" value="Unassembled WGS sequence"/>
</dbReference>
<dbReference type="InterPro" id="IPR037465">
    <property type="entry name" value="YlxR"/>
</dbReference>
<dbReference type="SUPFAM" id="SSF64376">
    <property type="entry name" value="YlxR-like"/>
    <property type="match status" value="1"/>
</dbReference>
<gene>
    <name evidence="2" type="ORF">H8E41_08345</name>
</gene>
<organism evidence="2 3">
    <name type="scientific">Candidatus Desulfobia pelagia</name>
    <dbReference type="NCBI Taxonomy" id="2841692"/>
    <lineage>
        <taxon>Bacteria</taxon>
        <taxon>Pseudomonadati</taxon>
        <taxon>Thermodesulfobacteriota</taxon>
        <taxon>Desulfobulbia</taxon>
        <taxon>Desulfobulbales</taxon>
        <taxon>Desulfobulbaceae</taxon>
        <taxon>Candidatus Desulfobia</taxon>
    </lineage>
</organism>
<dbReference type="PANTHER" id="PTHR34215">
    <property type="entry name" value="BLL0784 PROTEIN"/>
    <property type="match status" value="1"/>
</dbReference>
<proteinExistence type="predicted"/>
<dbReference type="InterPro" id="IPR035931">
    <property type="entry name" value="YlxR-like_sf"/>
</dbReference>
<protein>
    <submittedName>
        <fullName evidence="2">YlxR family protein</fullName>
    </submittedName>
</protein>
<dbReference type="EMBL" id="JACNJZ010000114">
    <property type="protein sequence ID" value="MBC8317904.1"/>
    <property type="molecule type" value="Genomic_DNA"/>
</dbReference>
<reference evidence="2 3" key="1">
    <citation type="submission" date="2020-08" db="EMBL/GenBank/DDBJ databases">
        <title>Bridging the membrane lipid divide: bacteria of the FCB group superphylum have the potential to synthesize archaeal ether lipids.</title>
        <authorList>
            <person name="Villanueva L."/>
            <person name="Von Meijenfeldt F.A.B."/>
            <person name="Westbye A.B."/>
            <person name="Yadav S."/>
            <person name="Hopmans E.C."/>
            <person name="Dutilh B.E."/>
            <person name="Sinninghe Damste J.S."/>
        </authorList>
    </citation>
    <scope>NUCLEOTIDE SEQUENCE [LARGE SCALE GENOMIC DNA]</scope>
    <source>
        <strain evidence="2">NIOZ-UU47</strain>
    </source>
</reference>